<reference evidence="3" key="1">
    <citation type="submission" date="2019-09" db="EMBL/GenBank/DDBJ databases">
        <title>Antimicrobial potential of Antarctic Bacteria.</title>
        <authorList>
            <person name="Benaud N."/>
            <person name="Edwards R.J."/>
            <person name="Ferrari B.C."/>
        </authorList>
    </citation>
    <scope>NUCLEOTIDE SEQUENCE [LARGE SCALE GENOMIC DNA]</scope>
    <source>
        <strain evidence="3">SPB151</strain>
    </source>
</reference>
<feature type="chain" id="PRO_5039303723" description="Lipoprotein" evidence="1">
    <location>
        <begin position="20"/>
        <end position="189"/>
    </location>
</feature>
<evidence type="ECO:0000256" key="1">
    <source>
        <dbReference type="SAM" id="SignalP"/>
    </source>
</evidence>
<dbReference type="KEGG" id="kqi:F1D05_37845"/>
<dbReference type="RefSeq" id="WP_185445027.1">
    <property type="nucleotide sequence ID" value="NZ_CP043661.1"/>
</dbReference>
<keyword evidence="3" id="KW-1185">Reference proteome</keyword>
<feature type="signal peptide" evidence="1">
    <location>
        <begin position="1"/>
        <end position="19"/>
    </location>
</feature>
<keyword evidence="1" id="KW-0732">Signal</keyword>
<accession>A0A7G6X8P9</accession>
<sequence>MRIRNLAVTATLVPVLMLAGCGNGDSSDVAAQSPGAQKAAKHGLTDAVADGSAQVEGSPESDDPVVNAYYNYRVALDVMMRSGGKSTKQLVPVMTTNLYKAISQQAKYYRGKRLHNTGVTTVLWAKRTLLANGVIVRACYDTKKATTVDSKGKTVLPAKTPTRWLDEMRVELVQGRWVVDGGRTTPVKC</sequence>
<evidence type="ECO:0000313" key="3">
    <source>
        <dbReference type="Proteomes" id="UP000515563"/>
    </source>
</evidence>
<dbReference type="AlphaFoldDB" id="A0A7G6X8P9"/>
<dbReference type="Proteomes" id="UP000515563">
    <property type="component" value="Chromosome"/>
</dbReference>
<evidence type="ECO:0000313" key="2">
    <source>
        <dbReference type="EMBL" id="QNE22614.1"/>
    </source>
</evidence>
<gene>
    <name evidence="2" type="ORF">F1D05_37845</name>
</gene>
<dbReference type="PROSITE" id="PS51257">
    <property type="entry name" value="PROKAR_LIPOPROTEIN"/>
    <property type="match status" value="1"/>
</dbReference>
<organism evidence="2 3">
    <name type="scientific">Kribbella qitaiheensis</name>
    <dbReference type="NCBI Taxonomy" id="1544730"/>
    <lineage>
        <taxon>Bacteria</taxon>
        <taxon>Bacillati</taxon>
        <taxon>Actinomycetota</taxon>
        <taxon>Actinomycetes</taxon>
        <taxon>Propionibacteriales</taxon>
        <taxon>Kribbellaceae</taxon>
        <taxon>Kribbella</taxon>
    </lineage>
</organism>
<protein>
    <recommendedName>
        <fullName evidence="4">Lipoprotein</fullName>
    </recommendedName>
</protein>
<reference evidence="2 3" key="2">
    <citation type="journal article" date="2020" name="Microbiol. Resour. Announc.">
        <title>Antarctic desert soil bacteria exhibit high novel natural product potential, evaluated through long-read genome sequencing and comparative genomics.</title>
        <authorList>
            <person name="Benaud N."/>
            <person name="Edwards R.J."/>
            <person name="Amos T.G."/>
            <person name="D'Agostino P.M."/>
            <person name="Gutierrez-Chavez C."/>
            <person name="Montgomery K."/>
            <person name="Nicetic I."/>
            <person name="Ferrari B.C."/>
        </authorList>
    </citation>
    <scope>NUCLEOTIDE SEQUENCE [LARGE SCALE GENOMIC DNA]</scope>
    <source>
        <strain evidence="2 3">SPB151</strain>
    </source>
</reference>
<evidence type="ECO:0008006" key="4">
    <source>
        <dbReference type="Google" id="ProtNLM"/>
    </source>
</evidence>
<dbReference type="EMBL" id="CP043661">
    <property type="protein sequence ID" value="QNE22614.1"/>
    <property type="molecule type" value="Genomic_DNA"/>
</dbReference>
<proteinExistence type="predicted"/>
<name>A0A7G6X8P9_9ACTN</name>